<dbReference type="Proteomes" id="UP000789405">
    <property type="component" value="Unassembled WGS sequence"/>
</dbReference>
<feature type="compositionally biased region" description="Basic and acidic residues" evidence="1">
    <location>
        <begin position="84"/>
        <end position="93"/>
    </location>
</feature>
<gene>
    <name evidence="2" type="ORF">DERYTH_LOCUS20203</name>
</gene>
<protein>
    <submittedName>
        <fullName evidence="2">11538_t:CDS:1</fullName>
    </submittedName>
</protein>
<dbReference type="AlphaFoldDB" id="A0A9N9JLF1"/>
<dbReference type="OrthoDB" id="2440042at2759"/>
<organism evidence="2 3">
    <name type="scientific">Dentiscutata erythropus</name>
    <dbReference type="NCBI Taxonomy" id="1348616"/>
    <lineage>
        <taxon>Eukaryota</taxon>
        <taxon>Fungi</taxon>
        <taxon>Fungi incertae sedis</taxon>
        <taxon>Mucoromycota</taxon>
        <taxon>Glomeromycotina</taxon>
        <taxon>Glomeromycetes</taxon>
        <taxon>Diversisporales</taxon>
        <taxon>Gigasporaceae</taxon>
        <taxon>Dentiscutata</taxon>
    </lineage>
</organism>
<feature type="compositionally biased region" description="Polar residues" evidence="1">
    <location>
        <begin position="55"/>
        <end position="79"/>
    </location>
</feature>
<comment type="caution">
    <text evidence="2">The sequence shown here is derived from an EMBL/GenBank/DDBJ whole genome shotgun (WGS) entry which is preliminary data.</text>
</comment>
<feature type="region of interest" description="Disordered" evidence="1">
    <location>
        <begin position="55"/>
        <end position="93"/>
    </location>
</feature>
<keyword evidence="3" id="KW-1185">Reference proteome</keyword>
<sequence>MPCNSEKIDGIAGYMVNRVTCSADKISKLTNPQIEYIIEQVKSKTITSHVNEISETMANTSANGSNSDDPKGNNSSDTADVSDEDKVTDSDGDFDKIIMKAFEEEEVRIKKGRQNKTSSVVETDAKVNDYDDNDVHFDEVNDIVSLGVDGGNFN</sequence>
<proteinExistence type="predicted"/>
<reference evidence="2" key="1">
    <citation type="submission" date="2021-06" db="EMBL/GenBank/DDBJ databases">
        <authorList>
            <person name="Kallberg Y."/>
            <person name="Tangrot J."/>
            <person name="Rosling A."/>
        </authorList>
    </citation>
    <scope>NUCLEOTIDE SEQUENCE</scope>
    <source>
        <strain evidence="2">MA453B</strain>
    </source>
</reference>
<name>A0A9N9JLF1_9GLOM</name>
<evidence type="ECO:0000256" key="1">
    <source>
        <dbReference type="SAM" id="MobiDB-lite"/>
    </source>
</evidence>
<evidence type="ECO:0000313" key="3">
    <source>
        <dbReference type="Proteomes" id="UP000789405"/>
    </source>
</evidence>
<dbReference type="EMBL" id="CAJVPY010023394">
    <property type="protein sequence ID" value="CAG8784968.1"/>
    <property type="molecule type" value="Genomic_DNA"/>
</dbReference>
<evidence type="ECO:0000313" key="2">
    <source>
        <dbReference type="EMBL" id="CAG8784968.1"/>
    </source>
</evidence>
<accession>A0A9N9JLF1</accession>